<dbReference type="Proteomes" id="UP000220106">
    <property type="component" value="Unassembled WGS sequence"/>
</dbReference>
<dbReference type="EMBL" id="NUEQ01000010">
    <property type="protein sequence ID" value="PEJ36290.1"/>
    <property type="molecule type" value="Genomic_DNA"/>
</dbReference>
<keyword evidence="1" id="KW-0560">Oxidoreductase</keyword>
<proteinExistence type="predicted"/>
<keyword evidence="7" id="KW-1185">Reference proteome</keyword>
<protein>
    <submittedName>
        <fullName evidence="5">D-2-hydroxyacid dehydrogenase</fullName>
    </submittedName>
</protein>
<reference evidence="5 6" key="1">
    <citation type="submission" date="2017-09" db="EMBL/GenBank/DDBJ databases">
        <title>Large-scale bioinformatics analysis of Bacillus genomes uncovers conserved roles of natural products in bacterial physiology.</title>
        <authorList>
            <consortium name="Agbiome Team Llc"/>
            <person name="Bleich R.M."/>
            <person name="Kirk G.J."/>
            <person name="Santa Maria K.C."/>
            <person name="Allen S.E."/>
            <person name="Farag S."/>
            <person name="Shank E.A."/>
            <person name="Bowers A."/>
        </authorList>
    </citation>
    <scope>NUCLEOTIDE SEQUENCE [LARGE SCALE GENOMIC DNA]</scope>
    <source>
        <strain evidence="5 6">AFS003229</strain>
    </source>
</reference>
<organism evidence="5 6">
    <name type="scientific">Peribacillus butanolivorans</name>
    <dbReference type="NCBI Taxonomy" id="421767"/>
    <lineage>
        <taxon>Bacteria</taxon>
        <taxon>Bacillati</taxon>
        <taxon>Bacillota</taxon>
        <taxon>Bacilli</taxon>
        <taxon>Bacillales</taxon>
        <taxon>Bacillaceae</taxon>
        <taxon>Peribacillus</taxon>
    </lineage>
</organism>
<accession>A0AAX0S7G1</accession>
<dbReference type="KEGG" id="pbut:DTO10_26610"/>
<evidence type="ECO:0000259" key="3">
    <source>
        <dbReference type="Pfam" id="PF02826"/>
    </source>
</evidence>
<dbReference type="InterPro" id="IPR006140">
    <property type="entry name" value="D-isomer_DH_NAD-bd"/>
</dbReference>
<keyword evidence="2" id="KW-0520">NAD</keyword>
<evidence type="ECO:0000256" key="1">
    <source>
        <dbReference type="ARBA" id="ARBA00023002"/>
    </source>
</evidence>
<gene>
    <name evidence="5" type="ORF">CN689_04980</name>
    <name evidence="4" type="ORF">DTO10_26610</name>
</gene>
<dbReference type="PANTHER" id="PTHR43333">
    <property type="entry name" value="2-HACID_DH_C DOMAIN-CONTAINING PROTEIN"/>
    <property type="match status" value="1"/>
</dbReference>
<dbReference type="CDD" id="cd05300">
    <property type="entry name" value="2-Hacid_dh_1"/>
    <property type="match status" value="1"/>
</dbReference>
<feature type="domain" description="D-isomer specific 2-hydroxyacid dehydrogenase NAD-binding" evidence="3">
    <location>
        <begin position="112"/>
        <end position="284"/>
    </location>
</feature>
<dbReference type="InterPro" id="IPR036291">
    <property type="entry name" value="NAD(P)-bd_dom_sf"/>
</dbReference>
<dbReference type="SUPFAM" id="SSF51735">
    <property type="entry name" value="NAD(P)-binding Rossmann-fold domains"/>
    <property type="match status" value="1"/>
</dbReference>
<evidence type="ECO:0000313" key="4">
    <source>
        <dbReference type="EMBL" id="AXN41579.1"/>
    </source>
</evidence>
<dbReference type="PROSITE" id="PS00671">
    <property type="entry name" value="D_2_HYDROXYACID_DH_3"/>
    <property type="match status" value="1"/>
</dbReference>
<dbReference type="GO" id="GO:0016616">
    <property type="term" value="F:oxidoreductase activity, acting on the CH-OH group of donors, NAD or NADP as acceptor"/>
    <property type="evidence" value="ECO:0007669"/>
    <property type="project" value="UniProtKB-ARBA"/>
</dbReference>
<evidence type="ECO:0000313" key="7">
    <source>
        <dbReference type="Proteomes" id="UP000260457"/>
    </source>
</evidence>
<dbReference type="Gene3D" id="3.40.50.720">
    <property type="entry name" value="NAD(P)-binding Rossmann-like Domain"/>
    <property type="match status" value="2"/>
</dbReference>
<evidence type="ECO:0000256" key="2">
    <source>
        <dbReference type="ARBA" id="ARBA00023027"/>
    </source>
</evidence>
<sequence length="319" mass="35927">MSIIQPNILVFSPMQTDVETYAESIRNDGFMSVKTATTLDEVEKYLPGTEVILGWHFPTHLLSKPIASSVRWFQSMGAGVNDLIEDKSIPESIILTRIVNQFGTYISEYVFSFLLYIVKDYPRMRQSQLERRWDPFISETLKGKTIGVAGLGSIGAEIVRKARVFDMNVHGLSFSGKQASLVDCHFTPDQLSEFVKDLDYLVLTLPLTDSTHHIMTRDLLLAMKPKACLINVGRGLLIDEENLISVMQSGHLQTAILDVFETEPLPKDHVFWTMPNVYVTSHLSGPSTIEGVSSFFIGNLKRFLSEQPLHGLVDRKRGY</sequence>
<dbReference type="AlphaFoldDB" id="A0AAX0S7G1"/>
<dbReference type="EMBL" id="CP030926">
    <property type="protein sequence ID" value="AXN41579.1"/>
    <property type="molecule type" value="Genomic_DNA"/>
</dbReference>
<evidence type="ECO:0000313" key="5">
    <source>
        <dbReference type="EMBL" id="PEJ36290.1"/>
    </source>
</evidence>
<dbReference type="InterPro" id="IPR029753">
    <property type="entry name" value="D-isomer_DH_CS"/>
</dbReference>
<dbReference type="Proteomes" id="UP000260457">
    <property type="component" value="Chromosome"/>
</dbReference>
<dbReference type="Pfam" id="PF02826">
    <property type="entry name" value="2-Hacid_dh_C"/>
    <property type="match status" value="1"/>
</dbReference>
<dbReference type="PANTHER" id="PTHR43333:SF1">
    <property type="entry name" value="D-ISOMER SPECIFIC 2-HYDROXYACID DEHYDROGENASE NAD-BINDING DOMAIN-CONTAINING PROTEIN"/>
    <property type="match status" value="1"/>
</dbReference>
<name>A0AAX0S7G1_9BACI</name>
<dbReference type="GO" id="GO:0051287">
    <property type="term" value="F:NAD binding"/>
    <property type="evidence" value="ECO:0007669"/>
    <property type="project" value="InterPro"/>
</dbReference>
<evidence type="ECO:0000313" key="6">
    <source>
        <dbReference type="Proteomes" id="UP000220106"/>
    </source>
</evidence>
<dbReference type="RefSeq" id="WP_098175075.1">
    <property type="nucleotide sequence ID" value="NZ_CP030926.1"/>
</dbReference>
<reference evidence="4 7" key="2">
    <citation type="submission" date="2018-07" db="EMBL/GenBank/DDBJ databases">
        <title>The molecular basis for the intramolecular migration of carboxyl group in the catabolism of para-hydroxybenzoate via gentisate.</title>
        <authorList>
            <person name="Zhao H."/>
            <person name="Xu Y."/>
            <person name="Lin S."/>
            <person name="Spain J.C."/>
            <person name="Zhou N.-Y."/>
        </authorList>
    </citation>
    <scope>NUCLEOTIDE SEQUENCE [LARGE SCALE GENOMIC DNA]</scope>
    <source>
        <strain evidence="4 7">PHB-7a</strain>
    </source>
</reference>